<dbReference type="RefSeq" id="WP_111817159.1">
    <property type="nucleotide sequence ID" value="NZ_CBCRZQ010000027.1"/>
</dbReference>
<comment type="caution">
    <text evidence="1">The sequence shown here is derived from an EMBL/GenBank/DDBJ whole genome shotgun (WGS) entry which is preliminary data.</text>
</comment>
<dbReference type="PROSITE" id="PS51257">
    <property type="entry name" value="PROKAR_LIPOPROTEIN"/>
    <property type="match status" value="1"/>
</dbReference>
<gene>
    <name evidence="1" type="ORF">ESV24_14965</name>
</gene>
<dbReference type="OrthoDB" id="1448844at2"/>
<name>A0A5C6YL47_9FLAO</name>
<dbReference type="AlphaFoldDB" id="A0A5C6YL47"/>
<dbReference type="EMBL" id="VORU01000025">
    <property type="protein sequence ID" value="TXD67810.1"/>
    <property type="molecule type" value="Genomic_DNA"/>
</dbReference>
<sequence>MQNFKMRNLSIYLLLILTILSCKESEVDGIEIGQDLYIGQSLEQNNKLTELITQTLNKNSNALSELTEFWCGGGAGCYDLGTVLSDIVYKMNETEFIKLASKLETQRKNSLKGLLDVGLEYGYEPGRKIEIEFPKLNRILTE</sequence>
<accession>A0A5C6YL47</accession>
<keyword evidence="2" id="KW-1185">Reference proteome</keyword>
<dbReference type="Proteomes" id="UP000321945">
    <property type="component" value="Unassembled WGS sequence"/>
</dbReference>
<protein>
    <submittedName>
        <fullName evidence="1">Uncharacterized protein</fullName>
    </submittedName>
</protein>
<evidence type="ECO:0000313" key="1">
    <source>
        <dbReference type="EMBL" id="TXD67810.1"/>
    </source>
</evidence>
<evidence type="ECO:0000313" key="2">
    <source>
        <dbReference type="Proteomes" id="UP000321945"/>
    </source>
</evidence>
<organism evidence="1 2">
    <name type="scientific">Aequorivita lipolytica</name>
    <dbReference type="NCBI Taxonomy" id="153267"/>
    <lineage>
        <taxon>Bacteria</taxon>
        <taxon>Pseudomonadati</taxon>
        <taxon>Bacteroidota</taxon>
        <taxon>Flavobacteriia</taxon>
        <taxon>Flavobacteriales</taxon>
        <taxon>Flavobacteriaceae</taxon>
        <taxon>Aequorivita</taxon>
    </lineage>
</organism>
<proteinExistence type="predicted"/>
<reference evidence="1 2" key="1">
    <citation type="submission" date="2019-08" db="EMBL/GenBank/DDBJ databases">
        <title>Genome of Aequorivita lipolytica Y10-2 (type strain).</title>
        <authorList>
            <person name="Bowman J.P."/>
        </authorList>
    </citation>
    <scope>NUCLEOTIDE SEQUENCE [LARGE SCALE GENOMIC DNA]</scope>
    <source>
        <strain evidence="1 2">Y10-2</strain>
    </source>
</reference>